<sequence>MGQCWSVFNLSKRQRWCIGKLEDQIFRLELPRFFGRRFRLLPASSLSSCSREIQSQDQSILVNCLPNKLIVGIFECCDDYRTAACLGITCKLLWDVGRSTVERQLNDATDWTGDRLACISDDGANTTGVLPKGMLDDSERALIDGYMQDRFTFFGASTVSSALCWYLCPLNAPLEPASDLPWIARDEISTAIDSSTWRGLVEEVSSGRTSPEGMVLRDLTARQYVRGDAFIAKCAGSPRLSHWRESWGLADLIILGICYSGEPSGLMSVRETSLEHGIWSGHRFDVVEEKNLLEAEGWRDVSGQILRVGQLLFQIDGHRLVSR</sequence>
<dbReference type="InParanoid" id="A0A165L0M7"/>
<dbReference type="AlphaFoldDB" id="A0A165L0M7"/>
<evidence type="ECO:0000313" key="2">
    <source>
        <dbReference type="Proteomes" id="UP000077266"/>
    </source>
</evidence>
<keyword evidence="2" id="KW-1185">Reference proteome</keyword>
<organism evidence="1 2">
    <name type="scientific">Exidia glandulosa HHB12029</name>
    <dbReference type="NCBI Taxonomy" id="1314781"/>
    <lineage>
        <taxon>Eukaryota</taxon>
        <taxon>Fungi</taxon>
        <taxon>Dikarya</taxon>
        <taxon>Basidiomycota</taxon>
        <taxon>Agaricomycotina</taxon>
        <taxon>Agaricomycetes</taxon>
        <taxon>Auriculariales</taxon>
        <taxon>Exidiaceae</taxon>
        <taxon>Exidia</taxon>
    </lineage>
</organism>
<name>A0A165L0M7_EXIGL</name>
<accession>A0A165L0M7</accession>
<dbReference type="OrthoDB" id="2588098at2759"/>
<evidence type="ECO:0008006" key="3">
    <source>
        <dbReference type="Google" id="ProtNLM"/>
    </source>
</evidence>
<protein>
    <recommendedName>
        <fullName evidence="3">F-box domain-containing protein</fullName>
    </recommendedName>
</protein>
<dbReference type="EMBL" id="KV425933">
    <property type="protein sequence ID" value="KZV97172.1"/>
    <property type="molecule type" value="Genomic_DNA"/>
</dbReference>
<proteinExistence type="predicted"/>
<evidence type="ECO:0000313" key="1">
    <source>
        <dbReference type="EMBL" id="KZV97172.1"/>
    </source>
</evidence>
<reference evidence="1 2" key="1">
    <citation type="journal article" date="2016" name="Mol. Biol. Evol.">
        <title>Comparative Genomics of Early-Diverging Mushroom-Forming Fungi Provides Insights into the Origins of Lignocellulose Decay Capabilities.</title>
        <authorList>
            <person name="Nagy L.G."/>
            <person name="Riley R."/>
            <person name="Tritt A."/>
            <person name="Adam C."/>
            <person name="Daum C."/>
            <person name="Floudas D."/>
            <person name="Sun H."/>
            <person name="Yadav J.S."/>
            <person name="Pangilinan J."/>
            <person name="Larsson K.H."/>
            <person name="Matsuura K."/>
            <person name="Barry K."/>
            <person name="Labutti K."/>
            <person name="Kuo R."/>
            <person name="Ohm R.A."/>
            <person name="Bhattacharya S.S."/>
            <person name="Shirouzu T."/>
            <person name="Yoshinaga Y."/>
            <person name="Martin F.M."/>
            <person name="Grigoriev I.V."/>
            <person name="Hibbett D.S."/>
        </authorList>
    </citation>
    <scope>NUCLEOTIDE SEQUENCE [LARGE SCALE GENOMIC DNA]</scope>
    <source>
        <strain evidence="1 2">HHB12029</strain>
    </source>
</reference>
<gene>
    <name evidence="1" type="ORF">EXIGLDRAFT_731445</name>
</gene>
<dbReference type="Proteomes" id="UP000077266">
    <property type="component" value="Unassembled WGS sequence"/>
</dbReference>